<dbReference type="AlphaFoldDB" id="A0A0S2TGF8"/>
<organism evidence="7 8">
    <name type="scientific">Candidatus Tenderia electrophaga</name>
    <dbReference type="NCBI Taxonomy" id="1748243"/>
    <lineage>
        <taxon>Bacteria</taxon>
        <taxon>Pseudomonadati</taxon>
        <taxon>Pseudomonadota</taxon>
        <taxon>Gammaproteobacteria</taxon>
        <taxon>Candidatus Tenderiales</taxon>
        <taxon>Candidatus Tenderiaceae</taxon>
        <taxon>Candidatus Tenderia</taxon>
    </lineage>
</organism>
<accession>A0A0S2TGF8</accession>
<keyword evidence="3" id="KW-0479">Metal-binding</keyword>
<reference evidence="7" key="1">
    <citation type="submission" date="2015-10" db="EMBL/GenBank/DDBJ databases">
        <title>Description of Candidatus Tenderia electrophaga gen. nov, sp. nov., an Uncultivated Electroautotroph from a Biocathode Enrichment.</title>
        <authorList>
            <person name="Eddie B.J."/>
            <person name="Malanoski A.P."/>
            <person name="Wang Z."/>
            <person name="Hall R.J."/>
            <person name="Oh S.D."/>
            <person name="Heiner C."/>
            <person name="Lin B."/>
            <person name="Strycharz-Glaven S.M."/>
        </authorList>
    </citation>
    <scope>NUCLEOTIDE SEQUENCE [LARGE SCALE GENOMIC DNA]</scope>
    <source>
        <strain evidence="7">NRL1</strain>
    </source>
</reference>
<evidence type="ECO:0000259" key="6">
    <source>
        <dbReference type="Pfam" id="PF02900"/>
    </source>
</evidence>
<evidence type="ECO:0000256" key="4">
    <source>
        <dbReference type="ARBA" id="ARBA00022833"/>
    </source>
</evidence>
<dbReference type="CDD" id="cd07363">
    <property type="entry name" value="45_DOPA_Dioxygenase"/>
    <property type="match status" value="1"/>
</dbReference>
<dbReference type="STRING" id="1748243.Tel_14430"/>
<evidence type="ECO:0000256" key="5">
    <source>
        <dbReference type="ARBA" id="ARBA00023002"/>
    </source>
</evidence>
<dbReference type="Proteomes" id="UP000055136">
    <property type="component" value="Chromosome"/>
</dbReference>
<comment type="cofactor">
    <cofactor evidence="1">
        <name>Zn(2+)</name>
        <dbReference type="ChEBI" id="CHEBI:29105"/>
    </cofactor>
</comment>
<comment type="similarity">
    <text evidence="2">Belongs to the DODA-type extradiol aromatic ring-opening dioxygenase family.</text>
</comment>
<dbReference type="SUPFAM" id="SSF53213">
    <property type="entry name" value="LigB-like"/>
    <property type="match status" value="1"/>
</dbReference>
<feature type="domain" description="Extradiol ring-cleavage dioxygenase class III enzyme subunit B" evidence="6">
    <location>
        <begin position="29"/>
        <end position="236"/>
    </location>
</feature>
<sequence length="254" mass="28301">MADKMPVLFISHGNPMLALDKAAGADYAAWGKALPRPKAILIFSAHWEEPGLVFGETRRHDKLIYDFHGFPPPLFQVQYPAPGAEGLLRDIRVLFDEEIPQRPRGLDHGVWVPLLHMWPDADVPVLQMSLPRVSNQGLFELGRRLAPLRAQGVIIAGAGTLTHNLREGLGGGYTATPEWASRFDAWVAQTLVEDRRRLLTWETEAPEAQRNHPSPEHFRPLLISAGAADEDEAPSFPTVGYDLFTFSKRSVQFG</sequence>
<keyword evidence="5" id="KW-0560">Oxidoreductase</keyword>
<dbReference type="GO" id="GO:0016702">
    <property type="term" value="F:oxidoreductase activity, acting on single donors with incorporation of molecular oxygen, incorporation of two atoms of oxygen"/>
    <property type="evidence" value="ECO:0007669"/>
    <property type="project" value="UniProtKB-ARBA"/>
</dbReference>
<dbReference type="PIRSF" id="PIRSF006157">
    <property type="entry name" value="Doxgns_DODA"/>
    <property type="match status" value="1"/>
</dbReference>
<name>A0A0S2TGF8_9GAMM</name>
<dbReference type="PANTHER" id="PTHR30096">
    <property type="entry name" value="4,5-DOPA DIOXYGENASE EXTRADIOL-LIKE PROTEIN"/>
    <property type="match status" value="1"/>
</dbReference>
<gene>
    <name evidence="7" type="ORF">Tel_14430</name>
</gene>
<evidence type="ECO:0000313" key="8">
    <source>
        <dbReference type="Proteomes" id="UP000055136"/>
    </source>
</evidence>
<evidence type="ECO:0000313" key="7">
    <source>
        <dbReference type="EMBL" id="ALP54241.1"/>
    </source>
</evidence>
<dbReference type="GO" id="GO:0008270">
    <property type="term" value="F:zinc ion binding"/>
    <property type="evidence" value="ECO:0007669"/>
    <property type="project" value="InterPro"/>
</dbReference>
<evidence type="ECO:0000256" key="3">
    <source>
        <dbReference type="ARBA" id="ARBA00022723"/>
    </source>
</evidence>
<keyword evidence="4" id="KW-0862">Zinc</keyword>
<protein>
    <recommendedName>
        <fullName evidence="6">Extradiol ring-cleavage dioxygenase class III enzyme subunit B domain-containing protein</fullName>
    </recommendedName>
</protein>
<dbReference type="KEGG" id="tee:Tel_14430"/>
<dbReference type="GO" id="GO:0008198">
    <property type="term" value="F:ferrous iron binding"/>
    <property type="evidence" value="ECO:0007669"/>
    <property type="project" value="InterPro"/>
</dbReference>
<evidence type="ECO:0000256" key="1">
    <source>
        <dbReference type="ARBA" id="ARBA00001947"/>
    </source>
</evidence>
<keyword evidence="8" id="KW-1185">Reference proteome</keyword>
<evidence type="ECO:0000256" key="2">
    <source>
        <dbReference type="ARBA" id="ARBA00007581"/>
    </source>
</evidence>
<dbReference type="InterPro" id="IPR014436">
    <property type="entry name" value="Extradiol_dOase_DODA"/>
</dbReference>
<proteinExistence type="inferred from homology"/>
<dbReference type="PANTHER" id="PTHR30096:SF0">
    <property type="entry name" value="4,5-DOPA DIOXYGENASE EXTRADIOL-LIKE PROTEIN"/>
    <property type="match status" value="1"/>
</dbReference>
<dbReference type="Gene3D" id="3.40.830.10">
    <property type="entry name" value="LigB-like"/>
    <property type="match status" value="1"/>
</dbReference>
<dbReference type="InterPro" id="IPR004183">
    <property type="entry name" value="Xdiol_dOase_suB"/>
</dbReference>
<dbReference type="Pfam" id="PF02900">
    <property type="entry name" value="LigB"/>
    <property type="match status" value="1"/>
</dbReference>
<dbReference type="EMBL" id="CP013099">
    <property type="protein sequence ID" value="ALP54241.1"/>
    <property type="molecule type" value="Genomic_DNA"/>
</dbReference>